<evidence type="ECO:0000313" key="3">
    <source>
        <dbReference type="Proteomes" id="UP001521184"/>
    </source>
</evidence>
<feature type="region of interest" description="Disordered" evidence="1">
    <location>
        <begin position="1"/>
        <end position="20"/>
    </location>
</feature>
<protein>
    <submittedName>
        <fullName evidence="2">Uncharacterized protein</fullName>
    </submittedName>
</protein>
<dbReference type="Proteomes" id="UP001521184">
    <property type="component" value="Unassembled WGS sequence"/>
</dbReference>
<dbReference type="EMBL" id="JAKEKT020000086">
    <property type="protein sequence ID" value="KAL1637676.1"/>
    <property type="molecule type" value="Genomic_DNA"/>
</dbReference>
<proteinExistence type="predicted"/>
<comment type="caution">
    <text evidence="2">The sequence shown here is derived from an EMBL/GenBank/DDBJ whole genome shotgun (WGS) entry which is preliminary data.</text>
</comment>
<reference evidence="2 3" key="1">
    <citation type="journal article" date="2023" name="Plant Dis.">
        <title>First Report of Diplodia intermedia Causing Canker and Dieback Diseases on Apple Trees in Canada.</title>
        <authorList>
            <person name="Ellouze W."/>
            <person name="Ilyukhin E."/>
            <person name="Sulman M."/>
            <person name="Ali S."/>
        </authorList>
    </citation>
    <scope>NUCLEOTIDE SEQUENCE [LARGE SCALE GENOMIC DNA]</scope>
    <source>
        <strain evidence="2 3">M45-28</strain>
    </source>
</reference>
<feature type="compositionally biased region" description="Low complexity" evidence="1">
    <location>
        <begin position="106"/>
        <end position="119"/>
    </location>
</feature>
<gene>
    <name evidence="2" type="ORF">SLS58_009206</name>
</gene>
<name>A0ABR3TE22_9PEZI</name>
<feature type="region of interest" description="Disordered" evidence="1">
    <location>
        <begin position="50"/>
        <end position="160"/>
    </location>
</feature>
<feature type="compositionally biased region" description="Polar residues" evidence="1">
    <location>
        <begin position="1"/>
        <end position="13"/>
    </location>
</feature>
<sequence>MSQSRMNPDTQINPEIVGDQVLTPDFAIDLFTSYQREYPHLAFLVQRQPLQQVQQGQQEEEDVDDASSSYGTVTTEDLSSEESSSPNSGDNATNPPFMANGPNVPQQPQQSQQPQQPQQEEAHDSNAMETETGNGAKREHDQTDGESNGSTPQIKKEKLQ</sequence>
<organism evidence="2 3">
    <name type="scientific">Diplodia intermedia</name>
    <dbReference type="NCBI Taxonomy" id="856260"/>
    <lineage>
        <taxon>Eukaryota</taxon>
        <taxon>Fungi</taxon>
        <taxon>Dikarya</taxon>
        <taxon>Ascomycota</taxon>
        <taxon>Pezizomycotina</taxon>
        <taxon>Dothideomycetes</taxon>
        <taxon>Dothideomycetes incertae sedis</taxon>
        <taxon>Botryosphaeriales</taxon>
        <taxon>Botryosphaeriaceae</taxon>
        <taxon>Diplodia</taxon>
    </lineage>
</organism>
<keyword evidence="3" id="KW-1185">Reference proteome</keyword>
<accession>A0ABR3TE22</accession>
<feature type="compositionally biased region" description="Polar residues" evidence="1">
    <location>
        <begin position="66"/>
        <end position="77"/>
    </location>
</feature>
<evidence type="ECO:0000313" key="2">
    <source>
        <dbReference type="EMBL" id="KAL1637676.1"/>
    </source>
</evidence>
<evidence type="ECO:0000256" key="1">
    <source>
        <dbReference type="SAM" id="MobiDB-lite"/>
    </source>
</evidence>